<feature type="transmembrane region" description="Helical" evidence="9">
    <location>
        <begin position="151"/>
        <end position="168"/>
    </location>
</feature>
<dbReference type="GO" id="GO:0005886">
    <property type="term" value="C:plasma membrane"/>
    <property type="evidence" value="ECO:0007669"/>
    <property type="project" value="UniProtKB-SubCell"/>
</dbReference>
<dbReference type="Proteomes" id="UP000199350">
    <property type="component" value="Chromosome I"/>
</dbReference>
<keyword evidence="4 9" id="KW-0812">Transmembrane</keyword>
<protein>
    <submittedName>
        <fullName evidence="11">Alpha-1,2-mannosyltransferase</fullName>
    </submittedName>
</protein>
<keyword evidence="11" id="KW-0328">Glycosyltransferase</keyword>
<dbReference type="GO" id="GO:0016758">
    <property type="term" value="F:hexosyltransferase activity"/>
    <property type="evidence" value="ECO:0007669"/>
    <property type="project" value="InterPro"/>
</dbReference>
<feature type="transmembrane region" description="Helical" evidence="9">
    <location>
        <begin position="370"/>
        <end position="392"/>
    </location>
</feature>
<evidence type="ECO:0000256" key="5">
    <source>
        <dbReference type="ARBA" id="ARBA00022989"/>
    </source>
</evidence>
<feature type="transmembrane region" description="Helical" evidence="9">
    <location>
        <begin position="174"/>
        <end position="194"/>
    </location>
</feature>
<evidence type="ECO:0000256" key="1">
    <source>
        <dbReference type="ARBA" id="ARBA00004651"/>
    </source>
</evidence>
<evidence type="ECO:0000256" key="4">
    <source>
        <dbReference type="ARBA" id="ARBA00022692"/>
    </source>
</evidence>
<dbReference type="AlphaFoldDB" id="A0A1G9R074"/>
<evidence type="ECO:0000256" key="8">
    <source>
        <dbReference type="SAM" id="MobiDB-lite"/>
    </source>
</evidence>
<evidence type="ECO:0000313" key="10">
    <source>
        <dbReference type="EMBL" id="SDL57151.1"/>
    </source>
</evidence>
<dbReference type="EMBL" id="LT629700">
    <property type="protein sequence ID" value="SDM16676.1"/>
    <property type="molecule type" value="Genomic_DNA"/>
</dbReference>
<evidence type="ECO:0000256" key="7">
    <source>
        <dbReference type="ARBA" id="ARBA00024033"/>
    </source>
</evidence>
<keyword evidence="5 9" id="KW-1133">Transmembrane helix</keyword>
<gene>
    <name evidence="10" type="ORF">SAMN04488535_0012</name>
    <name evidence="11" type="ORF">SAMN04488535_2193</name>
</gene>
<feature type="transmembrane region" description="Helical" evidence="9">
    <location>
        <begin position="125"/>
        <end position="144"/>
    </location>
</feature>
<feature type="transmembrane region" description="Helical" evidence="9">
    <location>
        <begin position="228"/>
        <end position="249"/>
    </location>
</feature>
<feature type="transmembrane region" description="Helical" evidence="9">
    <location>
        <begin position="97"/>
        <end position="119"/>
    </location>
</feature>
<feature type="transmembrane region" description="Helical" evidence="9">
    <location>
        <begin position="320"/>
        <end position="336"/>
    </location>
</feature>
<evidence type="ECO:0000313" key="12">
    <source>
        <dbReference type="Proteomes" id="UP000199350"/>
    </source>
</evidence>
<evidence type="ECO:0000313" key="11">
    <source>
        <dbReference type="EMBL" id="SDM16676.1"/>
    </source>
</evidence>
<evidence type="ECO:0000256" key="3">
    <source>
        <dbReference type="ARBA" id="ARBA00022679"/>
    </source>
</evidence>
<dbReference type="Pfam" id="PF09594">
    <property type="entry name" value="GT87"/>
    <property type="match status" value="1"/>
</dbReference>
<proteinExistence type="inferred from homology"/>
<dbReference type="STRING" id="38302.SAMN04488535_0012"/>
<evidence type="ECO:0000256" key="6">
    <source>
        <dbReference type="ARBA" id="ARBA00023136"/>
    </source>
</evidence>
<evidence type="ECO:0000256" key="2">
    <source>
        <dbReference type="ARBA" id="ARBA00022475"/>
    </source>
</evidence>
<keyword evidence="2" id="KW-1003">Cell membrane</keyword>
<feature type="transmembrane region" description="Helical" evidence="9">
    <location>
        <begin position="412"/>
        <end position="431"/>
    </location>
</feature>
<name>A0A1G9R074_9CORY</name>
<comment type="subcellular location">
    <subcellularLocation>
        <location evidence="1">Cell membrane</location>
        <topology evidence="1">Multi-pass membrane protein</topology>
    </subcellularLocation>
</comment>
<reference evidence="12" key="1">
    <citation type="submission" date="2016-10" db="EMBL/GenBank/DDBJ databases">
        <authorList>
            <person name="Varghese N."/>
            <person name="Submissions S."/>
        </authorList>
    </citation>
    <scope>NUCLEOTIDE SEQUENCE [LARGE SCALE GENOMIC DNA]</scope>
    <source>
        <strain evidence="12">DSM 20632</strain>
    </source>
</reference>
<reference evidence="11" key="2">
    <citation type="submission" date="2016-10" db="EMBL/GenBank/DDBJ databases">
        <authorList>
            <person name="de Groot N.N."/>
        </authorList>
    </citation>
    <scope>NUCLEOTIDE SEQUENCE [LARGE SCALE GENOMIC DNA]</scope>
    <source>
        <strain evidence="11">DSM 20632</strain>
    </source>
</reference>
<sequence>MLELTQKVHQMTVVNRPQPRHAATPPRFRASDTPEKVLAGTPALIIGLSALIALMVFRTFHQPEDHALRWRVPLDLEIYRMGGQALLRGENLYDKAYIFDLPFTYPPFAGVLFTSFAYLTDNALIILWQIGMLAALAVIIALVFRERGFKLTPLTLLVCVLLSCASIGNEAVHGTLFFGQINIFLMLLVALDILPGSRRLPGMGIGIAAGLKLTPAYMGLVLLFQKRWWAAVISVLTFFATVIIGFAFVPDARHFWQHAMFDSSRVGSSENTGSKSVLSVMQRTFGLEGGTVWILSVIVIFVFTCLALRTAMLRNNRSMAFALTGISSCLVSPFSWYHHFVWLVPLSVVFFLAVNEWAADRFGASLEGALAGLSSLAAIVCFHIPFVSYPVWRAMSSRGIDELSQTTPWLGTIWTTLCLLFIVGYAIFGFMPRGRGVRSTSSRPKGIGLAEEGSAAAE</sequence>
<keyword evidence="6 9" id="KW-0472">Membrane</keyword>
<dbReference type="InterPro" id="IPR018584">
    <property type="entry name" value="GT87"/>
</dbReference>
<feature type="transmembrane region" description="Helical" evidence="9">
    <location>
        <begin position="342"/>
        <end position="358"/>
    </location>
</feature>
<feature type="transmembrane region" description="Helical" evidence="9">
    <location>
        <begin position="290"/>
        <end position="308"/>
    </location>
</feature>
<feature type="region of interest" description="Disordered" evidence="8">
    <location>
        <begin position="435"/>
        <end position="458"/>
    </location>
</feature>
<evidence type="ECO:0000256" key="9">
    <source>
        <dbReference type="SAM" id="Phobius"/>
    </source>
</evidence>
<feature type="transmembrane region" description="Helical" evidence="9">
    <location>
        <begin position="37"/>
        <end position="57"/>
    </location>
</feature>
<keyword evidence="3 11" id="KW-0808">Transferase</keyword>
<keyword evidence="12" id="KW-1185">Reference proteome</keyword>
<accession>A0A1G9R074</accession>
<comment type="similarity">
    <text evidence="7">Belongs to the glycosyltransferase 87 family.</text>
</comment>
<organism evidence="11 12">
    <name type="scientific">Corynebacterium mycetoides</name>
    <dbReference type="NCBI Taxonomy" id="38302"/>
    <lineage>
        <taxon>Bacteria</taxon>
        <taxon>Bacillati</taxon>
        <taxon>Actinomycetota</taxon>
        <taxon>Actinomycetes</taxon>
        <taxon>Mycobacteriales</taxon>
        <taxon>Corynebacteriaceae</taxon>
        <taxon>Corynebacterium</taxon>
    </lineage>
</organism>
<dbReference type="EMBL" id="LT629700">
    <property type="protein sequence ID" value="SDL57151.1"/>
    <property type="molecule type" value="Genomic_DNA"/>
</dbReference>